<gene>
    <name evidence="2" type="ORF">Fcan01_18042</name>
</gene>
<dbReference type="Proteomes" id="UP000198287">
    <property type="component" value="Unassembled WGS sequence"/>
</dbReference>
<feature type="transmembrane region" description="Helical" evidence="1">
    <location>
        <begin position="700"/>
        <end position="721"/>
    </location>
</feature>
<feature type="transmembrane region" description="Helical" evidence="1">
    <location>
        <begin position="73"/>
        <end position="94"/>
    </location>
</feature>
<accession>A0A226DPR7</accession>
<feature type="transmembrane region" description="Helical" evidence="1">
    <location>
        <begin position="290"/>
        <end position="309"/>
    </location>
</feature>
<organism evidence="2 3">
    <name type="scientific">Folsomia candida</name>
    <name type="common">Springtail</name>
    <dbReference type="NCBI Taxonomy" id="158441"/>
    <lineage>
        <taxon>Eukaryota</taxon>
        <taxon>Metazoa</taxon>
        <taxon>Ecdysozoa</taxon>
        <taxon>Arthropoda</taxon>
        <taxon>Hexapoda</taxon>
        <taxon>Collembola</taxon>
        <taxon>Entomobryomorpha</taxon>
        <taxon>Isotomoidea</taxon>
        <taxon>Isotomidae</taxon>
        <taxon>Proisotominae</taxon>
        <taxon>Folsomia</taxon>
    </lineage>
</organism>
<feature type="transmembrane region" description="Helical" evidence="1">
    <location>
        <begin position="315"/>
        <end position="337"/>
    </location>
</feature>
<reference evidence="2 3" key="1">
    <citation type="submission" date="2015-12" db="EMBL/GenBank/DDBJ databases">
        <title>The genome of Folsomia candida.</title>
        <authorList>
            <person name="Faddeeva A."/>
            <person name="Derks M.F."/>
            <person name="Anvar Y."/>
            <person name="Smit S."/>
            <person name="Van Straalen N."/>
            <person name="Roelofs D."/>
        </authorList>
    </citation>
    <scope>NUCLEOTIDE SEQUENCE [LARGE SCALE GENOMIC DNA]</scope>
    <source>
        <strain evidence="2 3">VU population</strain>
        <tissue evidence="2">Whole body</tissue>
    </source>
</reference>
<keyword evidence="1" id="KW-0812">Transmembrane</keyword>
<feature type="transmembrane region" description="Helical" evidence="1">
    <location>
        <begin position="463"/>
        <end position="483"/>
    </location>
</feature>
<sequence>MPTIFDYLPLIRAQLFCKNILFCNFVTWSSKLQKFVPTPWKNLKYKVPLVLVVVQYVVALVRMRYLVSNGPPNIFLIHIISCCLSITNISHWAMGVACKRKTNEIAAYFNCILVMSPQPLTSSRQNKLCFKDIISTAKFAFSDLARGETVRFTLCLAIYSQTELGLSQLCSQIMPTLMLCLLAAMAPCAMPHFLRSTFPDCAASGDEFVWDLGVPFKFKWVVSVLDMWGAGYGINLAFVAACLAFYLGIICVTEHLKRTRYSLNFKAIMAYKQAQILTTAVNNINQGENIPLFLTDFTFVGITCVYAVIAQNGKLSWPALVIAVVFGFDCTVMNSFITYKVGSNLYELSQDILDGWRRRPSMVRNRTLRRMKASCNVLEVRLGTSGNFLDQMTDKGLKGSFCFYASLEGTLRLSITLDTKMPTIYDYLPLIRVHLFCKSILFCNFVTWSSKLQKFVPTPWKNLKYTVPIVMVVIQYVIVLARMRSLLANGKLDTFLIHIISCCFSITNISHWAMGVACKRKTNEIAAYFNCILVMSPQPLKSSRQAKLCFEDIISTAKYAISDLARGETVRFTLCLGIFSQIMPTLMLCLLVAMAPCAMPHFLRSTFPDCAADGNEFLWDLGVPFKLKSVVSLLDMWGAGYGLNLSLVAACLVFYLGILCVADHLKRTRHSLNLKSIMAFKQAQILTIAVNNINLESTPLFVTDFTFCGITCVYAVIAQYAKLSLPALSIAVLFGWNCTVMTSFIIYKAGSNLYELSQDILDGWRNRSSMLRNRTLRRMKASCNVLKVRLGNSGNFLDKMTPLVIFQFVMDHVASLLLMSA</sequence>
<keyword evidence="1" id="KW-1133">Transmembrane helix</keyword>
<feature type="transmembrane region" description="Helical" evidence="1">
    <location>
        <begin position="232"/>
        <end position="252"/>
    </location>
</feature>
<evidence type="ECO:0000313" key="2">
    <source>
        <dbReference type="EMBL" id="OXA47219.1"/>
    </source>
</evidence>
<dbReference type="AlphaFoldDB" id="A0A226DPR7"/>
<evidence type="ECO:0000256" key="1">
    <source>
        <dbReference type="SAM" id="Phobius"/>
    </source>
</evidence>
<name>A0A226DPR7_FOLCA</name>
<feature type="transmembrane region" description="Helical" evidence="1">
    <location>
        <begin position="495"/>
        <end position="514"/>
    </location>
</feature>
<protein>
    <submittedName>
        <fullName evidence="2">Uncharacterized protein</fullName>
    </submittedName>
</protein>
<evidence type="ECO:0000313" key="3">
    <source>
        <dbReference type="Proteomes" id="UP000198287"/>
    </source>
</evidence>
<feature type="transmembrane region" description="Helical" evidence="1">
    <location>
        <begin position="572"/>
        <end position="595"/>
    </location>
</feature>
<feature type="transmembrane region" description="Helical" evidence="1">
    <location>
        <begin position="47"/>
        <end position="67"/>
    </location>
</feature>
<comment type="caution">
    <text evidence="2">The sequence shown here is derived from an EMBL/GenBank/DDBJ whole genome shotgun (WGS) entry which is preliminary data.</text>
</comment>
<keyword evidence="3" id="KW-1185">Reference proteome</keyword>
<feature type="transmembrane region" description="Helical" evidence="1">
    <location>
        <begin position="641"/>
        <end position="662"/>
    </location>
</feature>
<feature type="transmembrane region" description="Helical" evidence="1">
    <location>
        <begin position="727"/>
        <end position="747"/>
    </location>
</feature>
<dbReference type="EMBL" id="LNIX01000013">
    <property type="protein sequence ID" value="OXA47219.1"/>
    <property type="molecule type" value="Genomic_DNA"/>
</dbReference>
<proteinExistence type="predicted"/>
<keyword evidence="1" id="KW-0472">Membrane</keyword>